<organism evidence="1 2">
    <name type="scientific">Oncorhynchus tshawytscha</name>
    <name type="common">Chinook salmon</name>
    <name type="synonym">Salmo tshawytscha</name>
    <dbReference type="NCBI Taxonomy" id="74940"/>
    <lineage>
        <taxon>Eukaryota</taxon>
        <taxon>Metazoa</taxon>
        <taxon>Chordata</taxon>
        <taxon>Craniata</taxon>
        <taxon>Vertebrata</taxon>
        <taxon>Euteleostomi</taxon>
        <taxon>Actinopterygii</taxon>
        <taxon>Neopterygii</taxon>
        <taxon>Teleostei</taxon>
        <taxon>Protacanthopterygii</taxon>
        <taxon>Salmoniformes</taxon>
        <taxon>Salmonidae</taxon>
        <taxon>Salmoninae</taxon>
        <taxon>Oncorhynchus</taxon>
    </lineage>
</organism>
<sequence length="301" mass="32799">MCYSERVSMIEFFCDGGRRLSDTFFPLICLQASGYPLSEDVVHLVSVEMSLNRASSCRFSPALLPWLLWTLWVLLLPTTVASTTGPGNSTLLFNSAAHGNSLRKCSCSTHIQDCDEALANLLCSCRTMSHSELTPGGLREQGSLTMWLREPWVLTELLNGSVVPDLRLSYCGPGSLAIPTQYLALFGLRKLRVHSAAQGAPHPEQVLTIASGTEDIDGMGSLASTDPSSILHVSFLDVALLNGLSSLKAYSVSAPPMPTLSQYFPHLPLYPSTTLDQPLYPSTPLDQPPDPQQDCLFTFIY</sequence>
<proteinExistence type="predicted"/>
<dbReference type="GeneTree" id="ENSGT00390000016499"/>
<dbReference type="AlphaFoldDB" id="A0AAZ3SM82"/>
<keyword evidence="2" id="KW-1185">Reference proteome</keyword>
<dbReference type="RefSeq" id="XP_024266915.1">
    <property type="nucleotide sequence ID" value="XM_024411147.2"/>
</dbReference>
<reference evidence="1" key="2">
    <citation type="submission" date="2025-08" db="UniProtKB">
        <authorList>
            <consortium name="Ensembl"/>
        </authorList>
    </citation>
    <scope>IDENTIFICATION</scope>
</reference>
<reference evidence="2" key="1">
    <citation type="journal article" date="2018" name="PLoS ONE">
        <title>Chinook salmon (Oncorhynchus tshawytscha) genome and transcriptome.</title>
        <authorList>
            <person name="Christensen K.A."/>
            <person name="Leong J.S."/>
            <person name="Sakhrani D."/>
            <person name="Biagi C.A."/>
            <person name="Minkley D.R."/>
            <person name="Withler R.E."/>
            <person name="Rondeau E.B."/>
            <person name="Koop B.F."/>
            <person name="Devlin R.H."/>
        </authorList>
    </citation>
    <scope>NUCLEOTIDE SEQUENCE [LARGE SCALE GENOMIC DNA]</scope>
</reference>
<accession>A0AAZ3SM82</accession>
<dbReference type="InterPro" id="IPR029250">
    <property type="entry name" value="ECPIP"/>
</dbReference>
<gene>
    <name evidence="1" type="primary">LOC112243311</name>
</gene>
<dbReference type="RefSeq" id="XP_042175933.1">
    <property type="nucleotide sequence ID" value="XM_042319999.1"/>
</dbReference>
<name>A0AAZ3SM82_ONCTS</name>
<dbReference type="PANTHER" id="PTHR35658">
    <property type="entry name" value="RCG58666, ISOFORM CRA_A"/>
    <property type="match status" value="1"/>
</dbReference>
<dbReference type="Pfam" id="PF15137">
    <property type="entry name" value="ECPIP"/>
    <property type="match status" value="1"/>
</dbReference>
<evidence type="ECO:0000313" key="2">
    <source>
        <dbReference type="Proteomes" id="UP000694402"/>
    </source>
</evidence>
<evidence type="ECO:0000313" key="1">
    <source>
        <dbReference type="Ensembl" id="ENSOTSP00005154144.1"/>
    </source>
</evidence>
<dbReference type="RefSeq" id="XP_024266923.1">
    <property type="nucleotide sequence ID" value="XM_024411155.2"/>
</dbReference>
<dbReference type="KEGG" id="otw:112243311"/>
<dbReference type="PANTHER" id="PTHR35658:SF1">
    <property type="entry name" value="CHROMOSOME 21 OPEN READING FRAME 62"/>
    <property type="match status" value="1"/>
</dbReference>
<dbReference type="GeneID" id="112243311"/>
<protein>
    <submittedName>
        <fullName evidence="1">Uncharacterized protein</fullName>
    </submittedName>
</protein>
<reference evidence="1" key="3">
    <citation type="submission" date="2025-09" db="UniProtKB">
        <authorList>
            <consortium name="Ensembl"/>
        </authorList>
    </citation>
    <scope>IDENTIFICATION</scope>
</reference>
<dbReference type="Ensembl" id="ENSOTST00005122713.1">
    <property type="protein sequence ID" value="ENSOTSP00005154144.1"/>
    <property type="gene ID" value="ENSOTSG00005064820.1"/>
</dbReference>
<dbReference type="Proteomes" id="UP000694402">
    <property type="component" value="Unassembled WGS sequence"/>
</dbReference>